<evidence type="ECO:0000256" key="1">
    <source>
        <dbReference type="SAM" id="MobiDB-lite"/>
    </source>
</evidence>
<evidence type="ECO:0000313" key="4">
    <source>
        <dbReference type="Proteomes" id="UP000230750"/>
    </source>
</evidence>
<organism evidence="3 4">
    <name type="scientific">Stichopus japonicus</name>
    <name type="common">Sea cucumber</name>
    <dbReference type="NCBI Taxonomy" id="307972"/>
    <lineage>
        <taxon>Eukaryota</taxon>
        <taxon>Metazoa</taxon>
        <taxon>Echinodermata</taxon>
        <taxon>Eleutherozoa</taxon>
        <taxon>Echinozoa</taxon>
        <taxon>Holothuroidea</taxon>
        <taxon>Aspidochirotacea</taxon>
        <taxon>Aspidochirotida</taxon>
        <taxon>Stichopodidae</taxon>
        <taxon>Apostichopus</taxon>
    </lineage>
</organism>
<gene>
    <name evidence="3" type="ORF">BSL78_17192</name>
</gene>
<proteinExistence type="predicted"/>
<comment type="caution">
    <text evidence="3">The sequence shown here is derived from an EMBL/GenBank/DDBJ whole genome shotgun (WGS) entry which is preliminary data.</text>
</comment>
<evidence type="ECO:0000259" key="2">
    <source>
        <dbReference type="Pfam" id="PF13837"/>
    </source>
</evidence>
<accession>A0A2G8KD87</accession>
<feature type="domain" description="Myb/SANT-like DNA-binding" evidence="2">
    <location>
        <begin position="66"/>
        <end position="138"/>
    </location>
</feature>
<reference evidence="3 4" key="1">
    <citation type="journal article" date="2017" name="PLoS Biol.">
        <title>The sea cucumber genome provides insights into morphological evolution and visceral regeneration.</title>
        <authorList>
            <person name="Zhang X."/>
            <person name="Sun L."/>
            <person name="Yuan J."/>
            <person name="Sun Y."/>
            <person name="Gao Y."/>
            <person name="Zhang L."/>
            <person name="Li S."/>
            <person name="Dai H."/>
            <person name="Hamel J.F."/>
            <person name="Liu C."/>
            <person name="Yu Y."/>
            <person name="Liu S."/>
            <person name="Lin W."/>
            <person name="Guo K."/>
            <person name="Jin S."/>
            <person name="Xu P."/>
            <person name="Storey K.B."/>
            <person name="Huan P."/>
            <person name="Zhang T."/>
            <person name="Zhou Y."/>
            <person name="Zhang J."/>
            <person name="Lin C."/>
            <person name="Li X."/>
            <person name="Xing L."/>
            <person name="Huo D."/>
            <person name="Sun M."/>
            <person name="Wang L."/>
            <person name="Mercier A."/>
            <person name="Li F."/>
            <person name="Yang H."/>
            <person name="Xiang J."/>
        </authorList>
    </citation>
    <scope>NUCLEOTIDE SEQUENCE [LARGE SCALE GENOMIC DNA]</scope>
    <source>
        <strain evidence="3">Shaxun</strain>
        <tissue evidence="3">Muscle</tissue>
    </source>
</reference>
<evidence type="ECO:0000313" key="3">
    <source>
        <dbReference type="EMBL" id="PIK45943.1"/>
    </source>
</evidence>
<dbReference type="Proteomes" id="UP000230750">
    <property type="component" value="Unassembled WGS sequence"/>
</dbReference>
<dbReference type="Gene3D" id="1.10.10.60">
    <property type="entry name" value="Homeodomain-like"/>
    <property type="match status" value="1"/>
</dbReference>
<dbReference type="EMBL" id="MRZV01000674">
    <property type="protein sequence ID" value="PIK45943.1"/>
    <property type="molecule type" value="Genomic_DNA"/>
</dbReference>
<feature type="region of interest" description="Disordered" evidence="1">
    <location>
        <begin position="169"/>
        <end position="188"/>
    </location>
</feature>
<protein>
    <recommendedName>
        <fullName evidence="2">Myb/SANT-like DNA-binding domain-containing protein</fullName>
    </recommendedName>
</protein>
<keyword evidence="4" id="KW-1185">Reference proteome</keyword>
<dbReference type="AlphaFoldDB" id="A0A2G8KD87"/>
<name>A0A2G8KD87_STIJA</name>
<dbReference type="OrthoDB" id="676304at2759"/>
<sequence>MIIGLVEYVVAMKTASECVPANFARVVQVLQDLPQGVRYPVALDFSEKAATSEPVASCTPYIELVSWEDSQVKTLLNIIKIKKDLLKVKNKKPIWKNISSELSDTLGVKVTADQCYDIYRNIKQALRKHEDKRRKTGNGQPKPFNFPDIYDIVGDDPSLQPAYTCDSEGNMSEIGGQPTSDDDTEPTCKKIKTRNRSSLIVNEMKGMFMESQTQL</sequence>
<dbReference type="InterPro" id="IPR044822">
    <property type="entry name" value="Myb_DNA-bind_4"/>
</dbReference>
<dbReference type="Pfam" id="PF13837">
    <property type="entry name" value="Myb_DNA-bind_4"/>
    <property type="match status" value="1"/>
</dbReference>